<dbReference type="Gene3D" id="3.90.550.10">
    <property type="entry name" value="Spore Coat Polysaccharide Biosynthesis Protein SpsA, Chain A"/>
    <property type="match status" value="1"/>
</dbReference>
<dbReference type="InterPro" id="IPR029044">
    <property type="entry name" value="Nucleotide-diphossugar_trans"/>
</dbReference>
<dbReference type="GO" id="GO:0016757">
    <property type="term" value="F:glycosyltransferase activity"/>
    <property type="evidence" value="ECO:0007669"/>
    <property type="project" value="UniProtKB-KW"/>
</dbReference>
<comment type="similarity">
    <text evidence="1">Belongs to the glycosyltransferase 2 family.</text>
</comment>
<evidence type="ECO:0000256" key="3">
    <source>
        <dbReference type="ARBA" id="ARBA00022679"/>
    </source>
</evidence>
<evidence type="ECO:0000256" key="1">
    <source>
        <dbReference type="ARBA" id="ARBA00006739"/>
    </source>
</evidence>
<evidence type="ECO:0000256" key="2">
    <source>
        <dbReference type="ARBA" id="ARBA00022676"/>
    </source>
</evidence>
<dbReference type="PANTHER" id="PTHR43179:SF12">
    <property type="entry name" value="GALACTOFURANOSYLTRANSFERASE GLFT2"/>
    <property type="match status" value="1"/>
</dbReference>
<sequence>MKTIGIIILNYNGIKDTLSCLESVAKIKHDKFNLNLYIVDYSHDKNEAKTIKRKYLSVNLINQSGNLGFAKANNIGINKALQEGADYILLLNNDTLVDLEFLSLLFNYCEENPKVGAISPKIYFAKGCEFHKDRYQEKDLGKVIWYIGGKIDWNNMYCTHIGVDEVDHGQFERDKETDFISGCCTLIRKETLDQTGLLNEKLFMYWEDTDWSLRAIKLGWDLRIYPKAYIWHKNAGSSSSGSNLQDYFLTRNRLWMGMKYATLRTKLALIRQSLIQLASGRKWEKIGVKDFWLGKMGKGSWKNN</sequence>
<accession>A0A2H0B6V3</accession>
<name>A0A2H0B6V3_9BACT</name>
<gene>
    <name evidence="4" type="ORF">COX08_01315</name>
</gene>
<dbReference type="SUPFAM" id="SSF53448">
    <property type="entry name" value="Nucleotide-diphospho-sugar transferases"/>
    <property type="match status" value="1"/>
</dbReference>
<dbReference type="EMBL" id="PCSR01000031">
    <property type="protein sequence ID" value="PIP53376.1"/>
    <property type="molecule type" value="Genomic_DNA"/>
</dbReference>
<dbReference type="CDD" id="cd04186">
    <property type="entry name" value="GT_2_like_c"/>
    <property type="match status" value="1"/>
</dbReference>
<evidence type="ECO:0000313" key="4">
    <source>
        <dbReference type="EMBL" id="PIP53376.1"/>
    </source>
</evidence>
<evidence type="ECO:0008006" key="6">
    <source>
        <dbReference type="Google" id="ProtNLM"/>
    </source>
</evidence>
<dbReference type="Proteomes" id="UP000229459">
    <property type="component" value="Unassembled WGS sequence"/>
</dbReference>
<reference evidence="4 5" key="1">
    <citation type="submission" date="2017-09" db="EMBL/GenBank/DDBJ databases">
        <title>Depth-based differentiation of microbial function through sediment-hosted aquifers and enrichment of novel symbionts in the deep terrestrial subsurface.</title>
        <authorList>
            <person name="Probst A.J."/>
            <person name="Ladd B."/>
            <person name="Jarett J.K."/>
            <person name="Geller-Mcgrath D.E."/>
            <person name="Sieber C.M."/>
            <person name="Emerson J.B."/>
            <person name="Anantharaman K."/>
            <person name="Thomas B.C."/>
            <person name="Malmstrom R."/>
            <person name="Stieglmeier M."/>
            <person name="Klingl A."/>
            <person name="Woyke T."/>
            <person name="Ryan C.M."/>
            <person name="Banfield J.F."/>
        </authorList>
    </citation>
    <scope>NUCLEOTIDE SEQUENCE [LARGE SCALE GENOMIC DNA]</scope>
    <source>
        <strain evidence="4">CG23_combo_of_CG06-09_8_20_14_all_34_8</strain>
    </source>
</reference>
<protein>
    <recommendedName>
        <fullName evidence="6">Glycosyltransferase 2-like domain-containing protein</fullName>
    </recommendedName>
</protein>
<organism evidence="4 5">
    <name type="scientific">Candidatus Beckwithbacteria bacterium CG23_combo_of_CG06-09_8_20_14_all_34_8</name>
    <dbReference type="NCBI Taxonomy" id="1974497"/>
    <lineage>
        <taxon>Bacteria</taxon>
        <taxon>Candidatus Beckwithiibacteriota</taxon>
    </lineage>
</organism>
<keyword evidence="2" id="KW-0328">Glycosyltransferase</keyword>
<dbReference type="Pfam" id="PF13641">
    <property type="entry name" value="Glyco_tranf_2_3"/>
    <property type="match status" value="1"/>
</dbReference>
<dbReference type="AlphaFoldDB" id="A0A2H0B6V3"/>
<comment type="caution">
    <text evidence="4">The sequence shown here is derived from an EMBL/GenBank/DDBJ whole genome shotgun (WGS) entry which is preliminary data.</text>
</comment>
<keyword evidence="3" id="KW-0808">Transferase</keyword>
<evidence type="ECO:0000313" key="5">
    <source>
        <dbReference type="Proteomes" id="UP000229459"/>
    </source>
</evidence>
<proteinExistence type="inferred from homology"/>
<dbReference type="PANTHER" id="PTHR43179">
    <property type="entry name" value="RHAMNOSYLTRANSFERASE WBBL"/>
    <property type="match status" value="1"/>
</dbReference>